<organism evidence="2 3">
    <name type="scientific">Microbacterium plantarum</name>
    <dbReference type="NCBI Taxonomy" id="1816425"/>
    <lineage>
        <taxon>Bacteria</taxon>
        <taxon>Bacillati</taxon>
        <taxon>Actinomycetota</taxon>
        <taxon>Actinomycetes</taxon>
        <taxon>Micrococcales</taxon>
        <taxon>Microbacteriaceae</taxon>
        <taxon>Microbacterium</taxon>
    </lineage>
</organism>
<protein>
    <submittedName>
        <fullName evidence="2">Uncharacterized protein</fullName>
    </submittedName>
</protein>
<evidence type="ECO:0000313" key="3">
    <source>
        <dbReference type="Proteomes" id="UP001589643"/>
    </source>
</evidence>
<feature type="transmembrane region" description="Helical" evidence="1">
    <location>
        <begin position="59"/>
        <end position="77"/>
    </location>
</feature>
<keyword evidence="1" id="KW-0472">Membrane</keyword>
<name>A0ABV5EP19_9MICO</name>
<keyword evidence="3" id="KW-1185">Reference proteome</keyword>
<evidence type="ECO:0000313" key="2">
    <source>
        <dbReference type="EMBL" id="MFB8891718.1"/>
    </source>
</evidence>
<keyword evidence="1" id="KW-0812">Transmembrane</keyword>
<accession>A0ABV5EP19</accession>
<evidence type="ECO:0000256" key="1">
    <source>
        <dbReference type="SAM" id="Phobius"/>
    </source>
</evidence>
<reference evidence="2 3" key="1">
    <citation type="submission" date="2024-08" db="EMBL/GenBank/DDBJ databases">
        <title>Heavy metals resistant antinobacteria isolated from wastewater.</title>
        <authorList>
            <person name="Roman Ponce B."/>
            <person name="Blanco Mercado M.A."/>
            <person name="Avila Aldana I.N."/>
            <person name="Morales Arrieta S."/>
        </authorList>
    </citation>
    <scope>NUCLEOTIDE SEQUENCE [LARGE SCALE GENOMIC DNA]</scope>
    <source>
        <strain evidence="3">sma-1</strain>
    </source>
</reference>
<sequence length="78" mass="7921">MVSVVLVSVLCGATTLILQLFDPGGYLLHAVLVIAAFAMAAVACVTLIAAFIPVRFRSATVVAVLALTAGLFAVSTLS</sequence>
<gene>
    <name evidence="2" type="ORF">AB7P39_02555</name>
</gene>
<dbReference type="EMBL" id="JBHLHV010000001">
    <property type="protein sequence ID" value="MFB8891718.1"/>
    <property type="molecule type" value="Genomic_DNA"/>
</dbReference>
<keyword evidence="1" id="KW-1133">Transmembrane helix</keyword>
<proteinExistence type="predicted"/>
<dbReference type="Proteomes" id="UP001589643">
    <property type="component" value="Unassembled WGS sequence"/>
</dbReference>
<comment type="caution">
    <text evidence="2">The sequence shown here is derived from an EMBL/GenBank/DDBJ whole genome shotgun (WGS) entry which is preliminary data.</text>
</comment>
<feature type="transmembrane region" description="Helical" evidence="1">
    <location>
        <begin position="27"/>
        <end position="52"/>
    </location>
</feature>
<dbReference type="RefSeq" id="WP_378716479.1">
    <property type="nucleotide sequence ID" value="NZ_JBHLHV010000001.1"/>
</dbReference>